<gene>
    <name evidence="17" type="ORF">LH47_00500</name>
</gene>
<dbReference type="Pfam" id="PF02786">
    <property type="entry name" value="CPSase_L_D2"/>
    <property type="match status" value="1"/>
</dbReference>
<dbReference type="GO" id="GO:0004075">
    <property type="term" value="F:biotin carboxylase activity"/>
    <property type="evidence" value="ECO:0007669"/>
    <property type="project" value="UniProtKB-EC"/>
</dbReference>
<dbReference type="SUPFAM" id="SSF56059">
    <property type="entry name" value="Glutathione synthetase ATP-binding domain-like"/>
    <property type="match status" value="1"/>
</dbReference>
<keyword evidence="11" id="KW-0275">Fatty acid biosynthesis</keyword>
<dbReference type="InterPro" id="IPR011764">
    <property type="entry name" value="Biotin_carboxylation_dom"/>
</dbReference>
<dbReference type="NCBIfam" id="TIGR00514">
    <property type="entry name" value="accC"/>
    <property type="match status" value="1"/>
</dbReference>
<dbReference type="FunFam" id="3.30.1490.20:FF:000003">
    <property type="entry name" value="acetyl-CoA carboxylase isoform X1"/>
    <property type="match status" value="1"/>
</dbReference>
<dbReference type="PROSITE" id="PS00866">
    <property type="entry name" value="CPSASE_1"/>
    <property type="match status" value="1"/>
</dbReference>
<keyword evidence="8" id="KW-0276">Fatty acid metabolism</keyword>
<dbReference type="FunFam" id="3.40.50.20:FF:000010">
    <property type="entry name" value="Propionyl-CoA carboxylase subunit alpha"/>
    <property type="match status" value="1"/>
</dbReference>
<keyword evidence="12" id="KW-0092">Biotin</keyword>
<keyword evidence="9 14" id="KW-0067">ATP-binding</keyword>
<organism evidence="17 18">
    <name type="scientific">Anoxybacillus thermarum</name>
    <dbReference type="NCBI Taxonomy" id="404937"/>
    <lineage>
        <taxon>Bacteria</taxon>
        <taxon>Bacillati</taxon>
        <taxon>Bacillota</taxon>
        <taxon>Bacilli</taxon>
        <taxon>Bacillales</taxon>
        <taxon>Anoxybacillaceae</taxon>
        <taxon>Anoxybacillus</taxon>
    </lineage>
</organism>
<comment type="caution">
    <text evidence="17">The sequence shown here is derived from an EMBL/GenBank/DDBJ whole genome shotgun (WGS) entry which is preliminary data.</text>
</comment>
<evidence type="ECO:0000256" key="5">
    <source>
        <dbReference type="ARBA" id="ARBA00022516"/>
    </source>
</evidence>
<comment type="function">
    <text evidence="1">This protein is a component of the acetyl coenzyme A carboxylase complex; first, biotin carboxylase catalyzes the carboxylation of the carrier protein and then the transcarboxylase transfers the carboxyl group to form malonyl-CoA.</text>
</comment>
<keyword evidence="5" id="KW-0444">Lipid biosynthesis</keyword>
<dbReference type="SMART" id="SM00878">
    <property type="entry name" value="Biotin_carb_C"/>
    <property type="match status" value="1"/>
</dbReference>
<dbReference type="PATRIC" id="fig|404937.3.peg.521"/>
<dbReference type="Pfam" id="PF00289">
    <property type="entry name" value="Biotin_carb_N"/>
    <property type="match status" value="1"/>
</dbReference>
<evidence type="ECO:0000256" key="12">
    <source>
        <dbReference type="ARBA" id="ARBA00023267"/>
    </source>
</evidence>
<sequence>MFSKVLIANRGEIALRIIRTCKKLGIQTVAIYSEADAGSLHVKQADEAYVVGKARVNESYLNIEKIISIAKETKVEAIHPGYGLLSENAAFARRCEEEGIVFIGPKPDVIARMGSKIEARQTMAEAGVPIVPGISFPLAHVDEAANVANEIGYPVMLKASAGGGGIGMQLVYDEEQLRKAFEGNKNRAASFFGDGAMYVEKYIDNPRHIEIQLLADQYGNYVYLWERECSVQRRHQKVIEEAPSPFLDEETRKQMGETAVRAAKHIGYTNAGTVEFLVDEQKNFYFLEMNTRLQVEHPVTEEITGIDIVEQQLRIAAGEQLSFSQAEVKREGHAIEVRIYAEDPKTFFPSPGTITSLQLPKGEQVRHEIAVQSGSVVPPFYDPMIAKCIVRGSNRQAAIANMITALHEYKIEGIKTNIPMLIDVLTHEAFQQGNTTTNFVNIYLNKKGGKTHA</sequence>
<dbReference type="InterPro" id="IPR011761">
    <property type="entry name" value="ATP-grasp"/>
</dbReference>
<dbReference type="RefSeq" id="WP_043964517.1">
    <property type="nucleotide sequence ID" value="NZ_JXTH01000006.1"/>
</dbReference>
<dbReference type="FunFam" id="3.30.470.20:FF:000028">
    <property type="entry name" value="Methylcrotonoyl-CoA carboxylase subunit alpha, mitochondrial"/>
    <property type="match status" value="1"/>
</dbReference>
<reference evidence="17 18" key="1">
    <citation type="submission" date="2015-01" db="EMBL/GenBank/DDBJ databases">
        <title>Draft genome of Anoxybacillus thermarum strain AF/04.</title>
        <authorList>
            <person name="Poli A."/>
            <person name="Nicolaus B."/>
            <person name="Chan K.-G."/>
            <person name="Kahar U.M."/>
            <person name="Yaakob A.S."/>
            <person name="Chan C.S."/>
            <person name="Goh K.M."/>
        </authorList>
    </citation>
    <scope>NUCLEOTIDE SEQUENCE [LARGE SCALE GENOMIC DNA]</scope>
    <source>
        <strain evidence="17 18">AF/04</strain>
    </source>
</reference>
<dbReference type="SUPFAM" id="SSF51246">
    <property type="entry name" value="Rudiment single hybrid motif"/>
    <property type="match status" value="1"/>
</dbReference>
<dbReference type="SUPFAM" id="SSF52440">
    <property type="entry name" value="PreATP-grasp domain"/>
    <property type="match status" value="1"/>
</dbReference>
<comment type="pathway">
    <text evidence="2">Lipid metabolism; malonyl-CoA biosynthesis; malonyl-CoA from acetyl-CoA: step 1/1.</text>
</comment>
<dbReference type="GO" id="GO:2001295">
    <property type="term" value="P:malonyl-CoA biosynthetic process"/>
    <property type="evidence" value="ECO:0007669"/>
    <property type="project" value="UniProtKB-UniPathway"/>
</dbReference>
<evidence type="ECO:0000256" key="7">
    <source>
        <dbReference type="ARBA" id="ARBA00022741"/>
    </source>
</evidence>
<dbReference type="InterPro" id="IPR011054">
    <property type="entry name" value="Rudment_hybrid_motif"/>
</dbReference>
<comment type="catalytic activity">
    <reaction evidence="13">
        <text>N(6)-biotinyl-L-lysyl-[protein] + hydrogencarbonate + ATP = N(6)-carboxybiotinyl-L-lysyl-[protein] + ADP + phosphate + H(+)</text>
        <dbReference type="Rhea" id="RHEA:13501"/>
        <dbReference type="Rhea" id="RHEA-COMP:10505"/>
        <dbReference type="Rhea" id="RHEA-COMP:10506"/>
        <dbReference type="ChEBI" id="CHEBI:15378"/>
        <dbReference type="ChEBI" id="CHEBI:17544"/>
        <dbReference type="ChEBI" id="CHEBI:30616"/>
        <dbReference type="ChEBI" id="CHEBI:43474"/>
        <dbReference type="ChEBI" id="CHEBI:83144"/>
        <dbReference type="ChEBI" id="CHEBI:83145"/>
        <dbReference type="ChEBI" id="CHEBI:456216"/>
        <dbReference type="EC" id="6.3.4.14"/>
    </reaction>
</comment>
<evidence type="ECO:0000256" key="6">
    <source>
        <dbReference type="ARBA" id="ARBA00022598"/>
    </source>
</evidence>
<dbReference type="NCBIfam" id="NF006367">
    <property type="entry name" value="PRK08591.1"/>
    <property type="match status" value="1"/>
</dbReference>
<feature type="domain" description="ATP-grasp" evidence="15">
    <location>
        <begin position="120"/>
        <end position="317"/>
    </location>
</feature>
<dbReference type="InterPro" id="IPR005479">
    <property type="entry name" value="CPAse_ATP-bd"/>
</dbReference>
<dbReference type="Proteomes" id="UP000032102">
    <property type="component" value="Unassembled WGS sequence"/>
</dbReference>
<dbReference type="PROSITE" id="PS00867">
    <property type="entry name" value="CPSASE_2"/>
    <property type="match status" value="1"/>
</dbReference>
<evidence type="ECO:0000256" key="13">
    <source>
        <dbReference type="ARBA" id="ARBA00048600"/>
    </source>
</evidence>
<comment type="subunit">
    <text evidence="3">Acetyl-CoA carboxylase is a heterohexamer of biotin carboxyl carrier protein, biotin carboxylase and the two subunits of carboxyl transferase in a 2:2 complex.</text>
</comment>
<dbReference type="UniPathway" id="UPA00655">
    <property type="reaction ID" value="UER00711"/>
</dbReference>
<dbReference type="GO" id="GO:0005524">
    <property type="term" value="F:ATP binding"/>
    <property type="evidence" value="ECO:0007669"/>
    <property type="project" value="UniProtKB-UniRule"/>
</dbReference>
<proteinExistence type="predicted"/>
<dbReference type="InterPro" id="IPR016185">
    <property type="entry name" value="PreATP-grasp_dom_sf"/>
</dbReference>
<dbReference type="AlphaFoldDB" id="A0A0D0R158"/>
<evidence type="ECO:0000256" key="14">
    <source>
        <dbReference type="PROSITE-ProRule" id="PRU00409"/>
    </source>
</evidence>
<dbReference type="Gene3D" id="3.30.470.20">
    <property type="entry name" value="ATP-grasp fold, B domain"/>
    <property type="match status" value="1"/>
</dbReference>
<dbReference type="InterPro" id="IPR005481">
    <property type="entry name" value="BC-like_N"/>
</dbReference>
<accession>A0A0D0R158</accession>
<dbReference type="PANTHER" id="PTHR18866:SF33">
    <property type="entry name" value="METHYLCROTONOYL-COA CARBOXYLASE SUBUNIT ALPHA, MITOCHONDRIAL-RELATED"/>
    <property type="match status" value="1"/>
</dbReference>
<dbReference type="PROSITE" id="PS50975">
    <property type="entry name" value="ATP_GRASP"/>
    <property type="match status" value="1"/>
</dbReference>
<dbReference type="PANTHER" id="PTHR18866">
    <property type="entry name" value="CARBOXYLASE:PYRUVATE/ACETYL-COA/PROPIONYL-COA CARBOXYLASE"/>
    <property type="match status" value="1"/>
</dbReference>
<evidence type="ECO:0000259" key="16">
    <source>
        <dbReference type="PROSITE" id="PS50979"/>
    </source>
</evidence>
<keyword evidence="11" id="KW-0443">Lipid metabolism</keyword>
<evidence type="ECO:0000256" key="2">
    <source>
        <dbReference type="ARBA" id="ARBA00004956"/>
    </source>
</evidence>
<keyword evidence="7 14" id="KW-0547">Nucleotide-binding</keyword>
<evidence type="ECO:0000256" key="3">
    <source>
        <dbReference type="ARBA" id="ARBA00011750"/>
    </source>
</evidence>
<evidence type="ECO:0000256" key="11">
    <source>
        <dbReference type="ARBA" id="ARBA00023160"/>
    </source>
</evidence>
<dbReference type="PROSITE" id="PS50979">
    <property type="entry name" value="BC"/>
    <property type="match status" value="1"/>
</dbReference>
<evidence type="ECO:0000256" key="10">
    <source>
        <dbReference type="ARBA" id="ARBA00022842"/>
    </source>
</evidence>
<dbReference type="InterPro" id="IPR050856">
    <property type="entry name" value="Biotin_carboxylase_complex"/>
</dbReference>
<dbReference type="GO" id="GO:0046872">
    <property type="term" value="F:metal ion binding"/>
    <property type="evidence" value="ECO:0007669"/>
    <property type="project" value="InterPro"/>
</dbReference>
<keyword evidence="6 17" id="KW-0436">Ligase</keyword>
<protein>
    <recommendedName>
        <fullName evidence="4">biotin carboxylase</fullName>
        <ecNumber evidence="4">6.3.4.14</ecNumber>
    </recommendedName>
</protein>
<keyword evidence="10" id="KW-0460">Magnesium</keyword>
<evidence type="ECO:0000256" key="4">
    <source>
        <dbReference type="ARBA" id="ARBA00013263"/>
    </source>
</evidence>
<evidence type="ECO:0000313" key="17">
    <source>
        <dbReference type="EMBL" id="KIQ95399.1"/>
    </source>
</evidence>
<dbReference type="InterPro" id="IPR005482">
    <property type="entry name" value="Biotin_COase_C"/>
</dbReference>
<dbReference type="EC" id="6.3.4.14" evidence="4"/>
<dbReference type="GO" id="GO:0006633">
    <property type="term" value="P:fatty acid biosynthetic process"/>
    <property type="evidence" value="ECO:0007669"/>
    <property type="project" value="UniProtKB-KW"/>
</dbReference>
<dbReference type="Pfam" id="PF02785">
    <property type="entry name" value="Biotin_carb_C"/>
    <property type="match status" value="1"/>
</dbReference>
<feature type="domain" description="Biotin carboxylation" evidence="16">
    <location>
        <begin position="1"/>
        <end position="445"/>
    </location>
</feature>
<evidence type="ECO:0000256" key="8">
    <source>
        <dbReference type="ARBA" id="ARBA00022832"/>
    </source>
</evidence>
<evidence type="ECO:0000313" key="18">
    <source>
        <dbReference type="Proteomes" id="UP000032102"/>
    </source>
</evidence>
<evidence type="ECO:0000256" key="1">
    <source>
        <dbReference type="ARBA" id="ARBA00003761"/>
    </source>
</evidence>
<keyword evidence="18" id="KW-1185">Reference proteome</keyword>
<name>A0A0D0R158_9BACL</name>
<dbReference type="InterPro" id="IPR004549">
    <property type="entry name" value="Acetyl_CoA_COase_biotin_COase"/>
</dbReference>
<evidence type="ECO:0000256" key="9">
    <source>
        <dbReference type="ARBA" id="ARBA00022840"/>
    </source>
</evidence>
<dbReference type="EMBL" id="JXTH01000006">
    <property type="protein sequence ID" value="KIQ95399.1"/>
    <property type="molecule type" value="Genomic_DNA"/>
</dbReference>
<evidence type="ECO:0000259" key="15">
    <source>
        <dbReference type="PROSITE" id="PS50975"/>
    </source>
</evidence>